<evidence type="ECO:0000313" key="6">
    <source>
        <dbReference type="Proteomes" id="UP000547528"/>
    </source>
</evidence>
<organism evidence="5 6">
    <name type="scientific">Garicola koreensis</name>
    <dbReference type="NCBI Taxonomy" id="1262554"/>
    <lineage>
        <taxon>Bacteria</taxon>
        <taxon>Bacillati</taxon>
        <taxon>Actinomycetota</taxon>
        <taxon>Actinomycetes</taxon>
        <taxon>Micrococcales</taxon>
        <taxon>Micrococcaceae</taxon>
        <taxon>Garicola</taxon>
    </lineage>
</organism>
<dbReference type="EC" id="1.1.1.25" evidence="5"/>
<protein>
    <submittedName>
        <fullName evidence="5">Shikimate dehydrogenase</fullName>
        <ecNumber evidence="5">1.1.1.25</ecNumber>
    </submittedName>
</protein>
<dbReference type="GO" id="GO:0005829">
    <property type="term" value="C:cytosol"/>
    <property type="evidence" value="ECO:0007669"/>
    <property type="project" value="TreeGrafter"/>
</dbReference>
<dbReference type="InterPro" id="IPR022893">
    <property type="entry name" value="Shikimate_DH_fam"/>
</dbReference>
<keyword evidence="6" id="KW-1185">Reference proteome</keyword>
<sequence>MSRSPATRAAVLGSPISHSKSPQLHTAAYEYLGANIEYSRIELGAEQAADFLRERAQDYLGFSVTMPLKAVMVPQMSSVSERVSLLGALNTISVQQSVTGPPVLRGENTDVDGITAALREAGLQAPGADTGADTLAVIGAGATAAASLAAAAELGFSSVRVYARSPERAASAVPLAHRLGLHSEIRSLDQLPSDLSGDLSDDVSGSAVAAVVSTLPPRTADSLAAQLRPFGRALPLLDVAYDPWPSALATRWRAAGGVVVSGLQMLLHQAVKQVEIFTESAARPPTSLSEAEHAQLLQRMRAAVDL</sequence>
<evidence type="ECO:0000256" key="3">
    <source>
        <dbReference type="SAM" id="MobiDB-lite"/>
    </source>
</evidence>
<dbReference type="InterPro" id="IPR046346">
    <property type="entry name" value="Aminoacid_DH-like_N_sf"/>
</dbReference>
<feature type="region of interest" description="Disordered" evidence="3">
    <location>
        <begin position="1"/>
        <end position="20"/>
    </location>
</feature>
<dbReference type="GO" id="GO:0050661">
    <property type="term" value="F:NADP binding"/>
    <property type="evidence" value="ECO:0007669"/>
    <property type="project" value="TreeGrafter"/>
</dbReference>
<keyword evidence="2" id="KW-0057">Aromatic amino acid biosynthesis</keyword>
<dbReference type="InterPro" id="IPR013708">
    <property type="entry name" value="Shikimate_DH-bd_N"/>
</dbReference>
<reference evidence="5 6" key="1">
    <citation type="submission" date="2020-08" db="EMBL/GenBank/DDBJ databases">
        <title>Sequencing the genomes of 1000 actinobacteria strains.</title>
        <authorList>
            <person name="Klenk H.-P."/>
        </authorList>
    </citation>
    <scope>NUCLEOTIDE SEQUENCE [LARGE SCALE GENOMIC DNA]</scope>
    <source>
        <strain evidence="5 6">DSM 28238</strain>
    </source>
</reference>
<name>A0A7W5TTD5_9MICC</name>
<dbReference type="RefSeq" id="WP_183357496.1">
    <property type="nucleotide sequence ID" value="NZ_BAABKR010000001.1"/>
</dbReference>
<gene>
    <name evidence="5" type="ORF">FHX47_000731</name>
</gene>
<dbReference type="GO" id="GO:0019632">
    <property type="term" value="P:shikimate metabolic process"/>
    <property type="evidence" value="ECO:0007669"/>
    <property type="project" value="TreeGrafter"/>
</dbReference>
<evidence type="ECO:0000313" key="5">
    <source>
        <dbReference type="EMBL" id="MBB3667138.1"/>
    </source>
</evidence>
<dbReference type="SUPFAM" id="SSF51735">
    <property type="entry name" value="NAD(P)-binding Rossmann-fold domains"/>
    <property type="match status" value="1"/>
</dbReference>
<dbReference type="AlphaFoldDB" id="A0A7W5TTD5"/>
<dbReference type="Pfam" id="PF08501">
    <property type="entry name" value="Shikimate_dh_N"/>
    <property type="match status" value="1"/>
</dbReference>
<dbReference type="Gene3D" id="3.40.50.720">
    <property type="entry name" value="NAD(P)-binding Rossmann-like Domain"/>
    <property type="match status" value="1"/>
</dbReference>
<dbReference type="Gene3D" id="3.40.50.10860">
    <property type="entry name" value="Leucine Dehydrogenase, chain A, domain 1"/>
    <property type="match status" value="1"/>
</dbReference>
<dbReference type="PANTHER" id="PTHR21089:SF1">
    <property type="entry name" value="BIFUNCTIONAL 3-DEHYDROQUINATE DEHYDRATASE_SHIKIMATE DEHYDROGENASE, CHLOROPLASTIC"/>
    <property type="match status" value="1"/>
</dbReference>
<dbReference type="Proteomes" id="UP000547528">
    <property type="component" value="Unassembled WGS sequence"/>
</dbReference>
<dbReference type="PANTHER" id="PTHR21089">
    <property type="entry name" value="SHIKIMATE DEHYDROGENASE"/>
    <property type="match status" value="1"/>
</dbReference>
<keyword evidence="2" id="KW-0028">Amino-acid biosynthesis</keyword>
<dbReference type="GO" id="GO:0009073">
    <property type="term" value="P:aromatic amino acid family biosynthetic process"/>
    <property type="evidence" value="ECO:0007669"/>
    <property type="project" value="UniProtKB-KW"/>
</dbReference>
<dbReference type="EMBL" id="JACIBT010000001">
    <property type="protein sequence ID" value="MBB3667138.1"/>
    <property type="molecule type" value="Genomic_DNA"/>
</dbReference>
<comment type="caution">
    <text evidence="5">The sequence shown here is derived from an EMBL/GenBank/DDBJ whole genome shotgun (WGS) entry which is preliminary data.</text>
</comment>
<evidence type="ECO:0000256" key="2">
    <source>
        <dbReference type="ARBA" id="ARBA00023141"/>
    </source>
</evidence>
<feature type="domain" description="Shikimate dehydrogenase substrate binding N-terminal" evidence="4">
    <location>
        <begin position="11"/>
        <end position="92"/>
    </location>
</feature>
<proteinExistence type="predicted"/>
<dbReference type="InterPro" id="IPR036291">
    <property type="entry name" value="NAD(P)-bd_dom_sf"/>
</dbReference>
<dbReference type="SUPFAM" id="SSF53223">
    <property type="entry name" value="Aminoacid dehydrogenase-like, N-terminal domain"/>
    <property type="match status" value="1"/>
</dbReference>
<comment type="pathway">
    <text evidence="1">Metabolic intermediate biosynthesis; chorismate biosynthesis; chorismate from D-erythrose 4-phosphate and phosphoenolpyruvate: step 4/7.</text>
</comment>
<dbReference type="GO" id="GO:0004764">
    <property type="term" value="F:shikimate 3-dehydrogenase (NADP+) activity"/>
    <property type="evidence" value="ECO:0007669"/>
    <property type="project" value="UniProtKB-EC"/>
</dbReference>
<evidence type="ECO:0000256" key="1">
    <source>
        <dbReference type="ARBA" id="ARBA00004871"/>
    </source>
</evidence>
<dbReference type="GO" id="GO:0009423">
    <property type="term" value="P:chorismate biosynthetic process"/>
    <property type="evidence" value="ECO:0007669"/>
    <property type="project" value="TreeGrafter"/>
</dbReference>
<dbReference type="NCBIfam" id="NF001311">
    <property type="entry name" value="PRK00258.1-3"/>
    <property type="match status" value="1"/>
</dbReference>
<keyword evidence="5" id="KW-0560">Oxidoreductase</keyword>
<accession>A0A7W5TTD5</accession>
<evidence type="ECO:0000259" key="4">
    <source>
        <dbReference type="Pfam" id="PF08501"/>
    </source>
</evidence>